<evidence type="ECO:0000313" key="3">
    <source>
        <dbReference type="EMBL" id="CZR66873.1"/>
    </source>
</evidence>
<dbReference type="AlphaFoldDB" id="A0A1L7XPB6"/>
<dbReference type="GO" id="GO:0006139">
    <property type="term" value="P:nucleobase-containing compound metabolic process"/>
    <property type="evidence" value="ECO:0007669"/>
    <property type="project" value="InterPro"/>
</dbReference>
<gene>
    <name evidence="3" type="ORF">PAC_16774</name>
</gene>
<dbReference type="OrthoDB" id="26838at2759"/>
<proteinExistence type="predicted"/>
<dbReference type="InterPro" id="IPR036397">
    <property type="entry name" value="RNaseH_sf"/>
</dbReference>
<protein>
    <recommendedName>
        <fullName evidence="2">3'-5' exonuclease domain-containing protein</fullName>
    </recommendedName>
</protein>
<evidence type="ECO:0000256" key="1">
    <source>
        <dbReference type="SAM" id="MobiDB-lite"/>
    </source>
</evidence>
<sequence>MNTSASTPTTLISSITELSAFLSSISPSDSFYIDLEGNNLSRHGTISLITILIHPSRSVRIIDILTLGPSAFTTTPLEDPTIPKYLWDVRNDADALWALYNVGLAGVTDIQLLENASRIGDRKYVRGLDKCVQFDLNLGFMERERWLRTKQDVKNIMDANIFDVRPMAPKTIQYCTNDVMHLPDLHTLYLARMEGDWLAKAMNESAERVVEAHSPEYDPQSDTKKLGPWGGSTESRGYSMEDMFDRWEDDIAHDDMMGYYDNDYDDDWGGTNAVDGAFDAEAFDSCWDKGS</sequence>
<accession>A0A1L7XPB6</accession>
<dbReference type="PANTHER" id="PTHR43040">
    <property type="entry name" value="RIBONUCLEASE D"/>
    <property type="match status" value="1"/>
</dbReference>
<dbReference type="PANTHER" id="PTHR43040:SF1">
    <property type="entry name" value="RIBONUCLEASE D"/>
    <property type="match status" value="1"/>
</dbReference>
<name>A0A1L7XPB6_9HELO</name>
<dbReference type="Proteomes" id="UP000184330">
    <property type="component" value="Unassembled WGS sequence"/>
</dbReference>
<dbReference type="InterPro" id="IPR012337">
    <property type="entry name" value="RNaseH-like_sf"/>
</dbReference>
<reference evidence="3 4" key="1">
    <citation type="submission" date="2016-03" db="EMBL/GenBank/DDBJ databases">
        <authorList>
            <person name="Ploux O."/>
        </authorList>
    </citation>
    <scope>NUCLEOTIDE SEQUENCE [LARGE SCALE GENOMIC DNA]</scope>
    <source>
        <strain evidence="3 4">UAMH 11012</strain>
    </source>
</reference>
<feature type="compositionally biased region" description="Basic and acidic residues" evidence="1">
    <location>
        <begin position="212"/>
        <end position="225"/>
    </location>
</feature>
<keyword evidence="4" id="KW-1185">Reference proteome</keyword>
<dbReference type="GO" id="GO:0003676">
    <property type="term" value="F:nucleic acid binding"/>
    <property type="evidence" value="ECO:0007669"/>
    <property type="project" value="InterPro"/>
</dbReference>
<dbReference type="GO" id="GO:0008408">
    <property type="term" value="F:3'-5' exonuclease activity"/>
    <property type="evidence" value="ECO:0007669"/>
    <property type="project" value="InterPro"/>
</dbReference>
<organism evidence="3 4">
    <name type="scientific">Phialocephala subalpina</name>
    <dbReference type="NCBI Taxonomy" id="576137"/>
    <lineage>
        <taxon>Eukaryota</taxon>
        <taxon>Fungi</taxon>
        <taxon>Dikarya</taxon>
        <taxon>Ascomycota</taxon>
        <taxon>Pezizomycotina</taxon>
        <taxon>Leotiomycetes</taxon>
        <taxon>Helotiales</taxon>
        <taxon>Mollisiaceae</taxon>
        <taxon>Phialocephala</taxon>
        <taxon>Phialocephala fortinii species complex</taxon>
    </lineage>
</organism>
<feature type="region of interest" description="Disordered" evidence="1">
    <location>
        <begin position="212"/>
        <end position="234"/>
    </location>
</feature>
<evidence type="ECO:0000313" key="4">
    <source>
        <dbReference type="Proteomes" id="UP000184330"/>
    </source>
</evidence>
<feature type="domain" description="3'-5' exonuclease" evidence="2">
    <location>
        <begin position="12"/>
        <end position="186"/>
    </location>
</feature>
<evidence type="ECO:0000259" key="2">
    <source>
        <dbReference type="Pfam" id="PF01612"/>
    </source>
</evidence>
<dbReference type="EMBL" id="FJOG01000040">
    <property type="protein sequence ID" value="CZR66873.1"/>
    <property type="molecule type" value="Genomic_DNA"/>
</dbReference>
<dbReference type="SUPFAM" id="SSF53098">
    <property type="entry name" value="Ribonuclease H-like"/>
    <property type="match status" value="1"/>
</dbReference>
<dbReference type="STRING" id="576137.A0A1L7XPB6"/>
<dbReference type="InterPro" id="IPR002562">
    <property type="entry name" value="3'-5'_exonuclease_dom"/>
</dbReference>
<dbReference type="Gene3D" id="3.30.420.10">
    <property type="entry name" value="Ribonuclease H-like superfamily/Ribonuclease H"/>
    <property type="match status" value="1"/>
</dbReference>
<dbReference type="Pfam" id="PF01612">
    <property type="entry name" value="DNA_pol_A_exo1"/>
    <property type="match status" value="1"/>
</dbReference>